<dbReference type="EMBL" id="OU594955">
    <property type="protein sequence ID" value="CAG9280936.1"/>
    <property type="molecule type" value="Genomic_DNA"/>
</dbReference>
<keyword evidence="1" id="KW-0697">Rotamase</keyword>
<dbReference type="PANTHER" id="PTHR47717:SF1">
    <property type="entry name" value="PEPTIDYL-PROLYL CIS-TRANS ISOMERASE FKBP19, CHLOROPLASTIC"/>
    <property type="match status" value="1"/>
</dbReference>
<evidence type="ECO:0000313" key="3">
    <source>
        <dbReference type="EMBL" id="CAG9280936.1"/>
    </source>
</evidence>
<feature type="non-terminal residue" evidence="3">
    <location>
        <position position="1"/>
    </location>
</feature>
<evidence type="ECO:0000259" key="2">
    <source>
        <dbReference type="PROSITE" id="PS50059"/>
    </source>
</evidence>
<dbReference type="Pfam" id="PF00254">
    <property type="entry name" value="FKBP_C"/>
    <property type="match status" value="1"/>
</dbReference>
<reference evidence="3" key="1">
    <citation type="submission" date="2022-02" db="EMBL/GenBank/DDBJ databases">
        <authorList>
            <person name="Giguere J D."/>
        </authorList>
    </citation>
    <scope>NUCLEOTIDE SEQUENCE</scope>
    <source>
        <strain evidence="3">CCAP 1055/1</strain>
    </source>
</reference>
<feature type="non-terminal residue" evidence="3">
    <location>
        <position position="148"/>
    </location>
</feature>
<sequence length="148" mass="15945">QQYDDFVTSPEGFSYRDVTVGKGEAAKPGDRVVFDWSGYTIGYFGRPFQAKGGPQGGAFDKEIDYARTVIGSGTMVKGLEGGLVGLQPGGVRQIVVPFGPLSYPAGDMAHDKVGPKPSTFSGDRALNFVLENPRVDRTLLFNVKVIRI</sequence>
<dbReference type="Gene3D" id="3.10.50.40">
    <property type="match status" value="1"/>
</dbReference>
<dbReference type="PANTHER" id="PTHR47717">
    <property type="entry name" value="PEPTIDYL-PROLYL CIS-TRANS ISOMERASE FKBP19, CHLOROPLASTIC"/>
    <property type="match status" value="1"/>
</dbReference>
<dbReference type="AlphaFoldDB" id="A0A8J9S3Z4"/>
<organism evidence="3">
    <name type="scientific">Phaeodactylum tricornutum</name>
    <name type="common">Diatom</name>
    <dbReference type="NCBI Taxonomy" id="2850"/>
    <lineage>
        <taxon>Eukaryota</taxon>
        <taxon>Sar</taxon>
        <taxon>Stramenopiles</taxon>
        <taxon>Ochrophyta</taxon>
        <taxon>Bacillariophyta</taxon>
        <taxon>Bacillariophyceae</taxon>
        <taxon>Bacillariophycidae</taxon>
        <taxon>Naviculales</taxon>
        <taxon>Phaeodactylaceae</taxon>
        <taxon>Phaeodactylum</taxon>
    </lineage>
</organism>
<dbReference type="GO" id="GO:0009579">
    <property type="term" value="C:thylakoid"/>
    <property type="evidence" value="ECO:0007669"/>
    <property type="project" value="TreeGrafter"/>
</dbReference>
<dbReference type="InterPro" id="IPR044208">
    <property type="entry name" value="FKBP19-like"/>
</dbReference>
<evidence type="ECO:0000256" key="1">
    <source>
        <dbReference type="PROSITE-ProRule" id="PRU00277"/>
    </source>
</evidence>
<protein>
    <recommendedName>
        <fullName evidence="1">peptidylprolyl isomerase</fullName>
        <ecNumber evidence="1">5.2.1.8</ecNumber>
    </recommendedName>
</protein>
<dbReference type="Proteomes" id="UP000836788">
    <property type="component" value="Chromosome 14"/>
</dbReference>
<feature type="domain" description="PPIase FKBP-type" evidence="2">
    <location>
        <begin position="29"/>
        <end position="97"/>
    </location>
</feature>
<gene>
    <name evidence="3" type="ORF">PTTT1_LOCUS14884</name>
</gene>
<keyword evidence="1" id="KW-0413">Isomerase</keyword>
<dbReference type="InterPro" id="IPR001179">
    <property type="entry name" value="PPIase_FKBP_dom"/>
</dbReference>
<dbReference type="InterPro" id="IPR046357">
    <property type="entry name" value="PPIase_dom_sf"/>
</dbReference>
<accession>A0A8J9S3Z4</accession>
<dbReference type="EC" id="5.2.1.8" evidence="1"/>
<dbReference type="SUPFAM" id="SSF54534">
    <property type="entry name" value="FKBP-like"/>
    <property type="match status" value="1"/>
</dbReference>
<proteinExistence type="predicted"/>
<dbReference type="GO" id="GO:0003755">
    <property type="term" value="F:peptidyl-prolyl cis-trans isomerase activity"/>
    <property type="evidence" value="ECO:0007669"/>
    <property type="project" value="UniProtKB-KW"/>
</dbReference>
<dbReference type="PROSITE" id="PS50059">
    <property type="entry name" value="FKBP_PPIASE"/>
    <property type="match status" value="1"/>
</dbReference>
<name>A0A8J9S3Z4_PHATR</name>
<dbReference type="GO" id="GO:0009507">
    <property type="term" value="C:chloroplast"/>
    <property type="evidence" value="ECO:0007669"/>
    <property type="project" value="TreeGrafter"/>
</dbReference>
<comment type="catalytic activity">
    <reaction evidence="1">
        <text>[protein]-peptidylproline (omega=180) = [protein]-peptidylproline (omega=0)</text>
        <dbReference type="Rhea" id="RHEA:16237"/>
        <dbReference type="Rhea" id="RHEA-COMP:10747"/>
        <dbReference type="Rhea" id="RHEA-COMP:10748"/>
        <dbReference type="ChEBI" id="CHEBI:83833"/>
        <dbReference type="ChEBI" id="CHEBI:83834"/>
        <dbReference type="EC" id="5.2.1.8"/>
    </reaction>
</comment>